<name>A0A317EZE9_9SPHI</name>
<keyword evidence="2 7" id="KW-0813">Transport</keyword>
<dbReference type="Proteomes" id="UP000245391">
    <property type="component" value="Unassembled WGS sequence"/>
</dbReference>
<dbReference type="InterPro" id="IPR039426">
    <property type="entry name" value="TonB-dep_rcpt-like"/>
</dbReference>
<organism evidence="10 11">
    <name type="scientific">Pedobacter paludis</name>
    <dbReference type="NCBI Taxonomy" id="2203212"/>
    <lineage>
        <taxon>Bacteria</taxon>
        <taxon>Pseudomonadati</taxon>
        <taxon>Bacteroidota</taxon>
        <taxon>Sphingobacteriia</taxon>
        <taxon>Sphingobacteriales</taxon>
        <taxon>Sphingobacteriaceae</taxon>
        <taxon>Pedobacter</taxon>
    </lineage>
</organism>
<dbReference type="Pfam" id="PF07660">
    <property type="entry name" value="STN"/>
    <property type="match status" value="1"/>
</dbReference>
<evidence type="ECO:0000256" key="4">
    <source>
        <dbReference type="ARBA" id="ARBA00022692"/>
    </source>
</evidence>
<dbReference type="GO" id="GO:0009279">
    <property type="term" value="C:cell outer membrane"/>
    <property type="evidence" value="ECO:0007669"/>
    <property type="project" value="UniProtKB-SubCell"/>
</dbReference>
<dbReference type="Pfam" id="PF07715">
    <property type="entry name" value="Plug"/>
    <property type="match status" value="1"/>
</dbReference>
<proteinExistence type="inferred from homology"/>
<sequence>MGYKNYQLINKPKPNKLMKDCLQSKMGNPLPKTITKLKRRSYAFKAFLVMKFTAILIFCLAFQVSGKTMAQKINLSATNATLKTIFKEVRKQTGYYFIYSNEVIKDANLVTFNVKDFTLEEFLKVIFGKQPLTYSVEDKTIIVKTKPEVKAVRVDRIISGTVTSNDDNGALPGVSVRIKGRNGGVITNSDGKYSISLPDGETTLVYSYLGYANKEVVVGASNTLDVQLTVENKQLEEVVVQAYGTLRKSALTNSVSTISAKELESRPISNLSTALVGAAPGIQTTTGSGQPGAGPAVRIRGFGTINGGSDPLYVVDGAPYEGALNNINPDDIESISVLKDASASALYGSRAANGVILITTKKGKDSPPSLTFKTTQGLNSRGLSDYDKVDAYQYYPLLWESMRNSLVSGGATLDAANTQASNNIVGSLISNPFNVADNQVVLTNGAINPAASLIYPEDLNWKDQLRRTGLRSEYNVNYRGGSNKSDFFGSLNYLKDEGYSVLTDFNRYSGRVNMNSQIKKWIKTGINLSGSVQKTKVGNEDSGIWENPFYTDLIFAPIYAVHKHNADGSYVYDALGNQVYDEGYTRPIAPGRNVLAETEYNDNFTERNFVSGRTYAEISFLKNFKLTTNFSLDLNNYKFSVFDSPIIGDGLTSNGRSNRTNSTTRTININQLLNYNRSLGRHNIDVLAGHEAYQRRYDYNFGSAAGQIVSGSTELKNFANILSLTSYQDNYRIESYFGRLQYDFDGRYFASASYRTDGSSKFSPDYRWGKFWSVGAGWQISKEKFFKVSWIDNLKLRGSYGQVGSDDLGGYYLYQTFYDTGFKNGNEAGIKQSLVLGNEEIQWESNNNMDIALEFGFLKNRISGNVEYFNRSTDNLLFNVPLALSSGLSSQNQNFGSLYNRGVEIQLDGTPIKTKNFKWNIGFNWTRLTNKISKLPFDEYIDGTKKYMVGQSRYDYWLRDYYGVDPDTGSELFVANASATSTKTMPDGTVVTTSGSSAQYHYAGSAIPDFYGSINNTLTYKNFALDFRFIYQVGGVSFDGDYQSLMYNGTYGRALHVDALERWQKPGDITNVPKRTIGGTMYDSDRWLVDASYLYLRAANFTYSLPKKLTKKLSINNARVFLTGENLFMKSYRKGFDPSQAYNGNSSYTYAPTRIISLGLNVTL</sequence>
<evidence type="ECO:0000259" key="9">
    <source>
        <dbReference type="Pfam" id="PF07715"/>
    </source>
</evidence>
<evidence type="ECO:0000256" key="2">
    <source>
        <dbReference type="ARBA" id="ARBA00022448"/>
    </source>
</evidence>
<evidence type="ECO:0000256" key="5">
    <source>
        <dbReference type="ARBA" id="ARBA00023136"/>
    </source>
</evidence>
<dbReference type="EMBL" id="QGNY01000006">
    <property type="protein sequence ID" value="PWS30596.1"/>
    <property type="molecule type" value="Genomic_DNA"/>
</dbReference>
<dbReference type="InterPro" id="IPR037066">
    <property type="entry name" value="Plug_dom_sf"/>
</dbReference>
<feature type="domain" description="TonB-dependent receptor plug" evidence="9">
    <location>
        <begin position="248"/>
        <end position="355"/>
    </location>
</feature>
<dbReference type="AlphaFoldDB" id="A0A317EZE9"/>
<keyword evidence="3 7" id="KW-1134">Transmembrane beta strand</keyword>
<dbReference type="SUPFAM" id="SSF49464">
    <property type="entry name" value="Carboxypeptidase regulatory domain-like"/>
    <property type="match status" value="1"/>
</dbReference>
<dbReference type="Gene3D" id="2.40.170.20">
    <property type="entry name" value="TonB-dependent receptor, beta-barrel domain"/>
    <property type="match status" value="1"/>
</dbReference>
<dbReference type="InterPro" id="IPR011662">
    <property type="entry name" value="Secretin/TonB_short_N"/>
</dbReference>
<feature type="domain" description="Secretin/TonB short N-terminal" evidence="8">
    <location>
        <begin position="95"/>
        <end position="145"/>
    </location>
</feature>
<accession>A0A317EZE9</accession>
<dbReference type="InterPro" id="IPR023997">
    <property type="entry name" value="TonB-dep_OMP_SusC/RagA_CS"/>
</dbReference>
<protein>
    <submittedName>
        <fullName evidence="10">SusC/RagA family TonB-linked outer membrane protein</fullName>
    </submittedName>
</protein>
<dbReference type="InterPro" id="IPR036942">
    <property type="entry name" value="Beta-barrel_TonB_sf"/>
</dbReference>
<dbReference type="InterPro" id="IPR023996">
    <property type="entry name" value="TonB-dep_OMP_SusC/RagA"/>
</dbReference>
<comment type="caution">
    <text evidence="10">The sequence shown here is derived from an EMBL/GenBank/DDBJ whole genome shotgun (WGS) entry which is preliminary data.</text>
</comment>
<evidence type="ECO:0000313" key="11">
    <source>
        <dbReference type="Proteomes" id="UP000245391"/>
    </source>
</evidence>
<evidence type="ECO:0000256" key="6">
    <source>
        <dbReference type="ARBA" id="ARBA00023237"/>
    </source>
</evidence>
<dbReference type="NCBIfam" id="TIGR04057">
    <property type="entry name" value="SusC_RagA_signa"/>
    <property type="match status" value="1"/>
</dbReference>
<evidence type="ECO:0000313" key="10">
    <source>
        <dbReference type="EMBL" id="PWS30596.1"/>
    </source>
</evidence>
<keyword evidence="5 7" id="KW-0472">Membrane</keyword>
<dbReference type="PROSITE" id="PS52016">
    <property type="entry name" value="TONB_DEPENDENT_REC_3"/>
    <property type="match status" value="1"/>
</dbReference>
<dbReference type="Gene3D" id="2.60.40.1120">
    <property type="entry name" value="Carboxypeptidase-like, regulatory domain"/>
    <property type="match status" value="1"/>
</dbReference>
<evidence type="ECO:0000256" key="1">
    <source>
        <dbReference type="ARBA" id="ARBA00004571"/>
    </source>
</evidence>
<dbReference type="SUPFAM" id="SSF56935">
    <property type="entry name" value="Porins"/>
    <property type="match status" value="1"/>
</dbReference>
<dbReference type="InterPro" id="IPR012910">
    <property type="entry name" value="Plug_dom"/>
</dbReference>
<keyword evidence="4 7" id="KW-0812">Transmembrane</keyword>
<reference evidence="11" key="1">
    <citation type="submission" date="2018-05" db="EMBL/GenBank/DDBJ databases">
        <title>Pedobacter paludis sp. nov., isolated from wetland soil.</title>
        <authorList>
            <person name="Zhang Y."/>
        </authorList>
    </citation>
    <scope>NUCLEOTIDE SEQUENCE [LARGE SCALE GENOMIC DNA]</scope>
    <source>
        <strain evidence="11">R-8</strain>
    </source>
</reference>
<dbReference type="Pfam" id="PF13715">
    <property type="entry name" value="CarbopepD_reg_2"/>
    <property type="match status" value="1"/>
</dbReference>
<dbReference type="InterPro" id="IPR008969">
    <property type="entry name" value="CarboxyPept-like_regulatory"/>
</dbReference>
<comment type="similarity">
    <text evidence="7">Belongs to the TonB-dependent receptor family.</text>
</comment>
<dbReference type="Gene3D" id="2.170.130.10">
    <property type="entry name" value="TonB-dependent receptor, plug domain"/>
    <property type="match status" value="1"/>
</dbReference>
<keyword evidence="6 7" id="KW-0998">Cell outer membrane</keyword>
<keyword evidence="11" id="KW-1185">Reference proteome</keyword>
<gene>
    <name evidence="10" type="ORF">DF947_16825</name>
</gene>
<evidence type="ECO:0000256" key="3">
    <source>
        <dbReference type="ARBA" id="ARBA00022452"/>
    </source>
</evidence>
<comment type="subcellular location">
    <subcellularLocation>
        <location evidence="1 7">Cell outer membrane</location>
        <topology evidence="1 7">Multi-pass membrane protein</topology>
    </subcellularLocation>
</comment>
<dbReference type="NCBIfam" id="TIGR04056">
    <property type="entry name" value="OMP_RagA_SusC"/>
    <property type="match status" value="1"/>
</dbReference>
<evidence type="ECO:0000256" key="7">
    <source>
        <dbReference type="PROSITE-ProRule" id="PRU01360"/>
    </source>
</evidence>
<evidence type="ECO:0000259" key="8">
    <source>
        <dbReference type="Pfam" id="PF07660"/>
    </source>
</evidence>